<dbReference type="NCBIfam" id="NF003501">
    <property type="entry name" value="PRK05170.1-5"/>
    <property type="match status" value="1"/>
</dbReference>
<dbReference type="eggNOG" id="COG2983">
    <property type="taxonomic scope" value="Bacteria"/>
</dbReference>
<sequence length="153" mass="17157">MNAPFWESKSLGEMTQSEWESLCDGCGKCCLHKLQDEDTDEIYHTAVACQLLDLRTGDCSDYGGRFSKVPDCLQLRPDNLQSFVWLPPSCAYRRLSEGRPLPEWHPLLNGGKKHKMHAAGMSIRHKAVSEGPDLDPADFIVIWPLDDQDGLVA</sequence>
<name>K2IGD1_9GAMM</name>
<dbReference type="Proteomes" id="UP000006755">
    <property type="component" value="Unassembled WGS sequence"/>
</dbReference>
<dbReference type="NCBIfam" id="NF003507">
    <property type="entry name" value="PRK05170.2-5"/>
    <property type="match status" value="1"/>
</dbReference>
<dbReference type="Pfam" id="PF03692">
    <property type="entry name" value="CxxCxxCC"/>
    <property type="match status" value="1"/>
</dbReference>
<dbReference type="InterPro" id="IPR008228">
    <property type="entry name" value="UCP006173"/>
</dbReference>
<keyword evidence="3" id="KW-1185">Reference proteome</keyword>
<dbReference type="PANTHER" id="PTHR37421:SF1">
    <property type="entry name" value="UPF0260 PROTEIN YCGN"/>
    <property type="match status" value="1"/>
</dbReference>
<dbReference type="STRING" id="745411.B3C1_15794"/>
<organism evidence="2 3">
    <name type="scientific">Gallaecimonas xiamenensis 3-C-1</name>
    <dbReference type="NCBI Taxonomy" id="745411"/>
    <lineage>
        <taxon>Bacteria</taxon>
        <taxon>Pseudomonadati</taxon>
        <taxon>Pseudomonadota</taxon>
        <taxon>Gammaproteobacteria</taxon>
        <taxon>Enterobacterales</taxon>
        <taxon>Gallaecimonadaceae</taxon>
        <taxon>Gallaecimonas</taxon>
    </lineage>
</organism>
<dbReference type="PANTHER" id="PTHR37421">
    <property type="entry name" value="UPF0260 PROTEIN YCGN"/>
    <property type="match status" value="1"/>
</dbReference>
<proteinExistence type="inferred from homology"/>
<dbReference type="HAMAP" id="MF_00676">
    <property type="entry name" value="UPF0260"/>
    <property type="match status" value="1"/>
</dbReference>
<dbReference type="RefSeq" id="WP_008486057.1">
    <property type="nucleotide sequence ID" value="NZ_AMRI01000026.1"/>
</dbReference>
<dbReference type="AlphaFoldDB" id="K2IGD1"/>
<dbReference type="PATRIC" id="fig|745411.4.peg.3108"/>
<accession>K2IGD1</accession>
<dbReference type="PIRSF" id="PIRSF006173">
    <property type="entry name" value="UCP006173"/>
    <property type="match status" value="1"/>
</dbReference>
<comment type="caution">
    <text evidence="2">The sequence shown here is derived from an EMBL/GenBank/DDBJ whole genome shotgun (WGS) entry which is preliminary data.</text>
</comment>
<gene>
    <name evidence="2" type="ORF">B3C1_15794</name>
</gene>
<dbReference type="OrthoDB" id="9786855at2"/>
<evidence type="ECO:0000313" key="2">
    <source>
        <dbReference type="EMBL" id="EKE69126.1"/>
    </source>
</evidence>
<reference evidence="2 3" key="1">
    <citation type="journal article" date="2012" name="J. Bacteriol.">
        <title>Genome Sequence of Gallaecimonas xiamenensis Type Strain 3-C-1.</title>
        <authorList>
            <person name="Lai Q."/>
            <person name="Wang L."/>
            <person name="Wang W."/>
            <person name="Shao Z."/>
        </authorList>
    </citation>
    <scope>NUCLEOTIDE SEQUENCE [LARGE SCALE GENOMIC DNA]</scope>
    <source>
        <strain evidence="2 3">3-C-1</strain>
    </source>
</reference>
<dbReference type="EMBL" id="AMRI01000026">
    <property type="protein sequence ID" value="EKE69126.1"/>
    <property type="molecule type" value="Genomic_DNA"/>
</dbReference>
<evidence type="ECO:0000256" key="1">
    <source>
        <dbReference type="HAMAP-Rule" id="MF_00676"/>
    </source>
</evidence>
<comment type="similarity">
    <text evidence="1">Belongs to the UPF0260 family.</text>
</comment>
<protein>
    <recommendedName>
        <fullName evidence="1">UPF0260 protein B3C1_15794</fullName>
    </recommendedName>
</protein>
<evidence type="ECO:0000313" key="3">
    <source>
        <dbReference type="Proteomes" id="UP000006755"/>
    </source>
</evidence>
<dbReference type="InterPro" id="IPR005358">
    <property type="entry name" value="Puta_zinc/iron-chelating_dom"/>
</dbReference>